<evidence type="ECO:0000256" key="6">
    <source>
        <dbReference type="ARBA" id="ARBA00022525"/>
    </source>
</evidence>
<sequence>MPIKPVLTILIALFSTILALYAIILPSSLSSIATTIITNSELGALTIHPTLFGHKHHHHDHQYYHHHHDGERVPKKCSEKWTSRLTHIYKASLVLTVDLNGCGNFSNVQSAIDSVSDLSLSKTLIIVNSGVYREKVTVNENKTNIVMQGRGYQNTSIEWNDTAKSAGGTVYSFSFVVFAANFTAYHISFKNNAPEPDPGEDDAQAVALRIEGDQCAFYGCGFYGAQDTLLDDKGRHFFKDCFIQGSIDFIFGNGRSIYQNCTINSIAKENTSGVTGSITAHARETEDERTGFSFVNCKIDGSGKVWLGRAWGPYATIVFSNTYMSGIITPEGWNNWGDPSREKTVTFGEHKCYGEGADYKGRVSYGKQLTDSEASSFTDISYIDGDQWLNQSNVLSELTSEDNTNDLIGFY</sequence>
<dbReference type="PANTHER" id="PTHR31321">
    <property type="entry name" value="ACYL-COA THIOESTER HYDROLASE YBHC-RELATED"/>
    <property type="match status" value="1"/>
</dbReference>
<dbReference type="AlphaFoldDB" id="A0AAU9S6A9"/>
<evidence type="ECO:0000256" key="5">
    <source>
        <dbReference type="ARBA" id="ARBA00022512"/>
    </source>
</evidence>
<comment type="function">
    <text evidence="13">Acts in the modification of cell walls via demethylesterification of cell wall pectin.</text>
</comment>
<evidence type="ECO:0000256" key="13">
    <source>
        <dbReference type="ARBA" id="ARBA00057335"/>
    </source>
</evidence>
<dbReference type="GO" id="GO:0045490">
    <property type="term" value="P:pectin catabolic process"/>
    <property type="evidence" value="ECO:0007669"/>
    <property type="project" value="UniProtKB-UniRule"/>
</dbReference>
<dbReference type="InterPro" id="IPR012334">
    <property type="entry name" value="Pectin_lyas_fold"/>
</dbReference>
<dbReference type="FunFam" id="2.160.20.10:FF:000033">
    <property type="entry name" value="Pectinesterase"/>
    <property type="match status" value="1"/>
</dbReference>
<comment type="subcellular location">
    <subcellularLocation>
        <location evidence="1">Secreted</location>
        <location evidence="1">Cell wall</location>
    </subcellularLocation>
</comment>
<evidence type="ECO:0000256" key="8">
    <source>
        <dbReference type="ARBA" id="ARBA00022801"/>
    </source>
</evidence>
<dbReference type="Gene3D" id="2.160.20.10">
    <property type="entry name" value="Single-stranded right-handed beta-helix, Pectin lyase-like"/>
    <property type="match status" value="1"/>
</dbReference>
<dbReference type="EC" id="3.1.1.11" evidence="4 15"/>
<name>A0AAU9S6A9_THLAR</name>
<dbReference type="GO" id="GO:0030599">
    <property type="term" value="F:pectinesterase activity"/>
    <property type="evidence" value="ECO:0007669"/>
    <property type="project" value="UniProtKB-UniRule"/>
</dbReference>
<evidence type="ECO:0000256" key="12">
    <source>
        <dbReference type="ARBA" id="ARBA00047928"/>
    </source>
</evidence>
<evidence type="ECO:0000256" key="3">
    <source>
        <dbReference type="ARBA" id="ARBA00008891"/>
    </source>
</evidence>
<dbReference type="PANTHER" id="PTHR31321:SF73">
    <property type="entry name" value="PECTINESTERASE 14-RELATED"/>
    <property type="match status" value="1"/>
</dbReference>
<keyword evidence="8 15" id="KW-0378">Hydrolase</keyword>
<evidence type="ECO:0000256" key="10">
    <source>
        <dbReference type="ARBA" id="ARBA00023180"/>
    </source>
</evidence>
<evidence type="ECO:0000256" key="1">
    <source>
        <dbReference type="ARBA" id="ARBA00004191"/>
    </source>
</evidence>
<organism evidence="17 18">
    <name type="scientific">Thlaspi arvense</name>
    <name type="common">Field penny-cress</name>
    <dbReference type="NCBI Taxonomy" id="13288"/>
    <lineage>
        <taxon>Eukaryota</taxon>
        <taxon>Viridiplantae</taxon>
        <taxon>Streptophyta</taxon>
        <taxon>Embryophyta</taxon>
        <taxon>Tracheophyta</taxon>
        <taxon>Spermatophyta</taxon>
        <taxon>Magnoliopsida</taxon>
        <taxon>eudicotyledons</taxon>
        <taxon>Gunneridae</taxon>
        <taxon>Pentapetalae</taxon>
        <taxon>rosids</taxon>
        <taxon>malvids</taxon>
        <taxon>Brassicales</taxon>
        <taxon>Brassicaceae</taxon>
        <taxon>Thlaspideae</taxon>
        <taxon>Thlaspi</taxon>
    </lineage>
</organism>
<comment type="similarity">
    <text evidence="3">Belongs to the pectinesterase family.</text>
</comment>
<evidence type="ECO:0000256" key="11">
    <source>
        <dbReference type="ARBA" id="ARBA00023316"/>
    </source>
</evidence>
<keyword evidence="9 15" id="KW-0063">Aspartyl esterase</keyword>
<dbReference type="InterPro" id="IPR000070">
    <property type="entry name" value="Pectinesterase_cat"/>
</dbReference>
<keyword evidence="18" id="KW-1185">Reference proteome</keyword>
<dbReference type="Proteomes" id="UP000836841">
    <property type="component" value="Chromosome 4"/>
</dbReference>
<reference evidence="17 18" key="1">
    <citation type="submission" date="2022-03" db="EMBL/GenBank/DDBJ databases">
        <authorList>
            <person name="Nunn A."/>
            <person name="Chopra R."/>
            <person name="Nunn A."/>
            <person name="Contreras Garrido A."/>
        </authorList>
    </citation>
    <scope>NUCLEOTIDE SEQUENCE [LARGE SCALE GENOMIC DNA]</scope>
</reference>
<dbReference type="PROSITE" id="PS00503">
    <property type="entry name" value="PECTINESTERASE_2"/>
    <property type="match status" value="1"/>
</dbReference>
<dbReference type="InterPro" id="IPR033131">
    <property type="entry name" value="Pectinesterase_Asp_AS"/>
</dbReference>
<evidence type="ECO:0000256" key="2">
    <source>
        <dbReference type="ARBA" id="ARBA00005184"/>
    </source>
</evidence>
<comment type="pathway">
    <text evidence="2 15">Glycan metabolism; pectin degradation; 2-dehydro-3-deoxy-D-gluconate from pectin: step 1/5.</text>
</comment>
<evidence type="ECO:0000256" key="7">
    <source>
        <dbReference type="ARBA" id="ARBA00022729"/>
    </source>
</evidence>
<evidence type="ECO:0000256" key="9">
    <source>
        <dbReference type="ARBA" id="ARBA00023085"/>
    </source>
</evidence>
<proteinExistence type="inferred from homology"/>
<keyword evidence="10" id="KW-0325">Glycoprotein</keyword>
<dbReference type="Pfam" id="PF01095">
    <property type="entry name" value="Pectinesterase"/>
    <property type="match status" value="1"/>
</dbReference>
<keyword evidence="6" id="KW-0964">Secreted</keyword>
<comment type="catalytic activity">
    <reaction evidence="12 15">
        <text>[(1-&gt;4)-alpha-D-galacturonosyl methyl ester](n) + n H2O = [(1-&gt;4)-alpha-D-galacturonosyl](n) + n methanol + n H(+)</text>
        <dbReference type="Rhea" id="RHEA:22380"/>
        <dbReference type="Rhea" id="RHEA-COMP:14570"/>
        <dbReference type="Rhea" id="RHEA-COMP:14573"/>
        <dbReference type="ChEBI" id="CHEBI:15377"/>
        <dbReference type="ChEBI" id="CHEBI:15378"/>
        <dbReference type="ChEBI" id="CHEBI:17790"/>
        <dbReference type="ChEBI" id="CHEBI:140522"/>
        <dbReference type="ChEBI" id="CHEBI:140523"/>
        <dbReference type="EC" id="3.1.1.11"/>
    </reaction>
</comment>
<evidence type="ECO:0000313" key="18">
    <source>
        <dbReference type="Proteomes" id="UP000836841"/>
    </source>
</evidence>
<feature type="active site" evidence="14">
    <location>
        <position position="248"/>
    </location>
</feature>
<evidence type="ECO:0000256" key="14">
    <source>
        <dbReference type="PROSITE-ProRule" id="PRU10040"/>
    </source>
</evidence>
<dbReference type="EMBL" id="OU466860">
    <property type="protein sequence ID" value="CAH2059027.1"/>
    <property type="molecule type" value="Genomic_DNA"/>
</dbReference>
<protein>
    <recommendedName>
        <fullName evidence="4 15">Pectinesterase</fullName>
        <ecNumber evidence="4 15">3.1.1.11</ecNumber>
    </recommendedName>
</protein>
<keyword evidence="5" id="KW-0134">Cell wall</keyword>
<keyword evidence="7" id="KW-0732">Signal</keyword>
<keyword evidence="11" id="KW-0961">Cell wall biogenesis/degradation</keyword>
<evidence type="ECO:0000313" key="17">
    <source>
        <dbReference type="EMBL" id="CAH2059027.1"/>
    </source>
</evidence>
<evidence type="ECO:0000256" key="15">
    <source>
        <dbReference type="RuleBase" id="RU000589"/>
    </source>
</evidence>
<dbReference type="SUPFAM" id="SSF51126">
    <property type="entry name" value="Pectin lyase-like"/>
    <property type="match status" value="1"/>
</dbReference>
<dbReference type="GO" id="GO:0042545">
    <property type="term" value="P:cell wall modification"/>
    <property type="evidence" value="ECO:0007669"/>
    <property type="project" value="UniProtKB-UniRule"/>
</dbReference>
<evidence type="ECO:0000256" key="4">
    <source>
        <dbReference type="ARBA" id="ARBA00013229"/>
    </source>
</evidence>
<dbReference type="InterPro" id="IPR011050">
    <property type="entry name" value="Pectin_lyase_fold/virulence"/>
</dbReference>
<evidence type="ECO:0000259" key="16">
    <source>
        <dbReference type="Pfam" id="PF01095"/>
    </source>
</evidence>
<gene>
    <name evidence="17" type="ORF">TAV2_LOCUS12500</name>
</gene>
<feature type="domain" description="Pectinesterase catalytic" evidence="16">
    <location>
        <begin position="96"/>
        <end position="386"/>
    </location>
</feature>
<accession>A0AAU9S6A9</accession>